<dbReference type="PROSITE" id="PS51154">
    <property type="entry name" value="MACRO"/>
    <property type="match status" value="1"/>
</dbReference>
<feature type="domain" description="Macro" evidence="1">
    <location>
        <begin position="11"/>
        <end position="193"/>
    </location>
</feature>
<proteinExistence type="predicted"/>
<organism evidence="2">
    <name type="scientific">Polytomella parva</name>
    <dbReference type="NCBI Taxonomy" id="51329"/>
    <lineage>
        <taxon>Eukaryota</taxon>
        <taxon>Viridiplantae</taxon>
        <taxon>Chlorophyta</taxon>
        <taxon>core chlorophytes</taxon>
        <taxon>Chlorophyceae</taxon>
        <taxon>CS clade</taxon>
        <taxon>Chlamydomonadales</taxon>
        <taxon>Chlamydomonadaceae</taxon>
        <taxon>Polytomella</taxon>
    </lineage>
</organism>
<reference evidence="2" key="1">
    <citation type="submission" date="2021-01" db="EMBL/GenBank/DDBJ databases">
        <authorList>
            <person name="Corre E."/>
            <person name="Pelletier E."/>
            <person name="Niang G."/>
            <person name="Scheremetjew M."/>
            <person name="Finn R."/>
            <person name="Kale V."/>
            <person name="Holt S."/>
            <person name="Cochrane G."/>
            <person name="Meng A."/>
            <person name="Brown T."/>
            <person name="Cohen L."/>
        </authorList>
    </citation>
    <scope>NUCLEOTIDE SEQUENCE</scope>
    <source>
        <strain evidence="2">SAG 63-3</strain>
    </source>
</reference>
<dbReference type="PANTHER" id="PTHR11106">
    <property type="entry name" value="GANGLIOSIDE INDUCED DIFFERENTIATION ASSOCIATED PROTEIN 2-RELATED"/>
    <property type="match status" value="1"/>
</dbReference>
<dbReference type="SMART" id="SM00506">
    <property type="entry name" value="A1pp"/>
    <property type="match status" value="1"/>
</dbReference>
<accession>A0A7S0UQ37</accession>
<dbReference type="InterPro" id="IPR002589">
    <property type="entry name" value="Macro_dom"/>
</dbReference>
<name>A0A7S0UQ37_9CHLO</name>
<dbReference type="PANTHER" id="PTHR11106:SF27">
    <property type="entry name" value="MACRO DOMAIN-CONTAINING PROTEIN"/>
    <property type="match status" value="1"/>
</dbReference>
<dbReference type="AlphaFoldDB" id="A0A7S0UQ37"/>
<dbReference type="InterPro" id="IPR043472">
    <property type="entry name" value="Macro_dom-like"/>
</dbReference>
<protein>
    <recommendedName>
        <fullName evidence="1">Macro domain-containing protein</fullName>
    </recommendedName>
</protein>
<dbReference type="EMBL" id="HBFM01002376">
    <property type="protein sequence ID" value="CAD8764974.1"/>
    <property type="molecule type" value="Transcribed_RNA"/>
</dbReference>
<evidence type="ECO:0000313" key="2">
    <source>
        <dbReference type="EMBL" id="CAD8764974.1"/>
    </source>
</evidence>
<sequence length="196" mass="21621">MLFTASDSSKYIKRSYRISERALLTIRKGNIVHSNDDALVNAANERMLGGGGVDGAIHRAAGPELVKYCHEKVPELLPNVRCRTGDAVITPAFNLKTKYIIHTVGPIYHNDTISAPLLYSCYKRVLETANGNKIQTVAFPAVSTGVYGYPPKEAAQVSLKAISENIGNVQYVSFYLFDDHLVEAYVDVADRFLIQI</sequence>
<dbReference type="CDD" id="cd02908">
    <property type="entry name" value="Macro_OAADPr_deacetylase"/>
    <property type="match status" value="1"/>
</dbReference>
<dbReference type="Gene3D" id="3.40.220.10">
    <property type="entry name" value="Leucine Aminopeptidase, subunit E, domain 1"/>
    <property type="match status" value="1"/>
</dbReference>
<gene>
    <name evidence="2" type="ORF">PPAR00522_LOCUS1359</name>
</gene>
<evidence type="ECO:0000259" key="1">
    <source>
        <dbReference type="PROSITE" id="PS51154"/>
    </source>
</evidence>
<dbReference type="Pfam" id="PF01661">
    <property type="entry name" value="Macro"/>
    <property type="match status" value="1"/>
</dbReference>
<dbReference type="SUPFAM" id="SSF52949">
    <property type="entry name" value="Macro domain-like"/>
    <property type="match status" value="1"/>
</dbReference>